<dbReference type="InterPro" id="IPR032675">
    <property type="entry name" value="LRR_dom_sf"/>
</dbReference>
<keyword evidence="3" id="KW-1185">Reference proteome</keyword>
<dbReference type="GO" id="GO:0044782">
    <property type="term" value="P:cilium organization"/>
    <property type="evidence" value="ECO:0007669"/>
    <property type="project" value="TreeGrafter"/>
</dbReference>
<dbReference type="SUPFAM" id="SSF52047">
    <property type="entry name" value="RNI-like"/>
    <property type="match status" value="1"/>
</dbReference>
<accession>A0A482VVH9</accession>
<dbReference type="EMBL" id="QDEB01059137">
    <property type="protein sequence ID" value="RZC36760.1"/>
    <property type="molecule type" value="Genomic_DNA"/>
</dbReference>
<proteinExistence type="predicted"/>
<dbReference type="SMART" id="SM00368">
    <property type="entry name" value="LRR_RI"/>
    <property type="match status" value="2"/>
</dbReference>
<dbReference type="GO" id="GO:0005813">
    <property type="term" value="C:centrosome"/>
    <property type="evidence" value="ECO:0007669"/>
    <property type="project" value="TreeGrafter"/>
</dbReference>
<feature type="coiled-coil region" evidence="1">
    <location>
        <begin position="405"/>
        <end position="432"/>
    </location>
</feature>
<dbReference type="AlphaFoldDB" id="A0A482VVH9"/>
<dbReference type="InterPro" id="IPR026212">
    <property type="entry name" value="Cep78"/>
</dbReference>
<dbReference type="PRINTS" id="PR02062">
    <property type="entry name" value="CENTROSOME78"/>
</dbReference>
<organism evidence="2 3">
    <name type="scientific">Asbolus verrucosus</name>
    <name type="common">Desert ironclad beetle</name>
    <dbReference type="NCBI Taxonomy" id="1661398"/>
    <lineage>
        <taxon>Eukaryota</taxon>
        <taxon>Metazoa</taxon>
        <taxon>Ecdysozoa</taxon>
        <taxon>Arthropoda</taxon>
        <taxon>Hexapoda</taxon>
        <taxon>Insecta</taxon>
        <taxon>Pterygota</taxon>
        <taxon>Neoptera</taxon>
        <taxon>Endopterygota</taxon>
        <taxon>Coleoptera</taxon>
        <taxon>Polyphaga</taxon>
        <taxon>Cucujiformia</taxon>
        <taxon>Tenebrionidae</taxon>
        <taxon>Pimeliinae</taxon>
        <taxon>Asbolus</taxon>
    </lineage>
</organism>
<dbReference type="OrthoDB" id="78308at2759"/>
<comment type="caution">
    <text evidence="2">The sequence shown here is derived from an EMBL/GenBank/DDBJ whole genome shotgun (WGS) entry which is preliminary data.</text>
</comment>
<dbReference type="Gene3D" id="3.80.10.10">
    <property type="entry name" value="Ribonuclease Inhibitor"/>
    <property type="match status" value="1"/>
</dbReference>
<evidence type="ECO:0000313" key="3">
    <source>
        <dbReference type="Proteomes" id="UP000292052"/>
    </source>
</evidence>
<keyword evidence="1" id="KW-0175">Coiled coil</keyword>
<dbReference type="InterPro" id="IPR001611">
    <property type="entry name" value="Leu-rich_rpt"/>
</dbReference>
<name>A0A482VVH9_ASBVE</name>
<dbReference type="Pfam" id="PF13516">
    <property type="entry name" value="LRR_6"/>
    <property type="match status" value="1"/>
</dbReference>
<gene>
    <name evidence="2" type="ORF">BDFB_006955</name>
</gene>
<evidence type="ECO:0008006" key="4">
    <source>
        <dbReference type="Google" id="ProtNLM"/>
    </source>
</evidence>
<evidence type="ECO:0000256" key="1">
    <source>
        <dbReference type="SAM" id="Coils"/>
    </source>
</evidence>
<dbReference type="Proteomes" id="UP000292052">
    <property type="component" value="Unassembled WGS sequence"/>
</dbReference>
<dbReference type="GO" id="GO:0036064">
    <property type="term" value="C:ciliary basal body"/>
    <property type="evidence" value="ECO:0007669"/>
    <property type="project" value="TreeGrafter"/>
</dbReference>
<protein>
    <recommendedName>
        <fullName evidence="4">Centrosomal protein of 78 kDa</fullName>
    </recommendedName>
</protein>
<dbReference type="STRING" id="1661398.A0A482VVH9"/>
<sequence length="579" mass="66003">MPYQKGPSIINNQKPVNIFYVWYTELCRRLNSSPAPVVKPAKPKCQTVLNFVADRLKVDEWSPVINALRHDTSLHVIAIKSRLGNCQFLHDVDTEEKLRQMKRRSGTLWTAFILKSLLKSLSCTVRNTQVLTCLEFDGLPMFAQYLEPLLKALQKNKTLKNLSLSRCRICDDGCQMVCAYVRFAPNIEVLNLSACGLTAESGQHLAKLIKYQQINRYCESWHNSLRYSDPNIQVMRGIKRITLNGNPLIGDNGLEFILNELDDDLWIKALDMQKCGITENMAMRIIDLVEYSQSLEIADFRLNDDLAVATIEKVLDVLKQKQVSERHEYQWCNTSFTVTTCGSVLDSMSNYTSVKSPPVHKAKSAPLRQTTSKTNLNVRRARTSENIPKQESNIEKRLMELNTLLEAEIARRKETEKVNEELKRRLSRIEFEPKIALAPPRNQDSTPIEMLNKICKQNGVKKKNGVKNGKTLNGYRGKNGFKLNGDAACTIFEKLVSKEVGDDESLDEESLLDYVQDSSGSKNDAAMVTNGYDMTDSQISLFKFMENLKNNSTNLAVKFINRPDTSKYYIYNKHVKKKM</sequence>
<dbReference type="PANTHER" id="PTHR24110">
    <property type="entry name" value="CENTROSOMAL PROTEIN OF 78 KDA"/>
    <property type="match status" value="1"/>
</dbReference>
<dbReference type="PANTHER" id="PTHR24110:SF3">
    <property type="entry name" value="CENTROSOMAL PROTEIN OF 78 KDA"/>
    <property type="match status" value="1"/>
</dbReference>
<evidence type="ECO:0000313" key="2">
    <source>
        <dbReference type="EMBL" id="RZC36760.1"/>
    </source>
</evidence>
<reference evidence="2 3" key="1">
    <citation type="submission" date="2017-03" db="EMBL/GenBank/DDBJ databases">
        <title>Genome of the blue death feigning beetle - Asbolus verrucosus.</title>
        <authorList>
            <person name="Rider S.D."/>
        </authorList>
    </citation>
    <scope>NUCLEOTIDE SEQUENCE [LARGE SCALE GENOMIC DNA]</scope>
    <source>
        <strain evidence="2">Butters</strain>
        <tissue evidence="2">Head and leg muscle</tissue>
    </source>
</reference>